<evidence type="ECO:0000256" key="4">
    <source>
        <dbReference type="ARBA" id="ARBA00023180"/>
    </source>
</evidence>
<feature type="chain" id="PRO_5041773067" description="Purple acid phosphatase" evidence="5">
    <location>
        <begin position="25"/>
        <end position="452"/>
    </location>
</feature>
<dbReference type="Gene3D" id="3.60.21.10">
    <property type="match status" value="1"/>
</dbReference>
<dbReference type="Pfam" id="PF14008">
    <property type="entry name" value="Metallophos_C"/>
    <property type="match status" value="1"/>
</dbReference>
<keyword evidence="2 5" id="KW-0732">Signal</keyword>
<dbReference type="SUPFAM" id="SSF49363">
    <property type="entry name" value="Purple acid phosphatase, N-terminal domain"/>
    <property type="match status" value="1"/>
</dbReference>
<evidence type="ECO:0000256" key="2">
    <source>
        <dbReference type="ARBA" id="ARBA00022729"/>
    </source>
</evidence>
<dbReference type="Proteomes" id="UP001190700">
    <property type="component" value="Unassembled WGS sequence"/>
</dbReference>
<evidence type="ECO:0000256" key="3">
    <source>
        <dbReference type="ARBA" id="ARBA00022801"/>
    </source>
</evidence>
<feature type="signal peptide" evidence="5">
    <location>
        <begin position="1"/>
        <end position="24"/>
    </location>
</feature>
<dbReference type="SUPFAM" id="SSF56300">
    <property type="entry name" value="Metallo-dependent phosphatases"/>
    <property type="match status" value="1"/>
</dbReference>
<evidence type="ECO:0000259" key="8">
    <source>
        <dbReference type="Pfam" id="PF16656"/>
    </source>
</evidence>
<evidence type="ECO:0000259" key="6">
    <source>
        <dbReference type="Pfam" id="PF00149"/>
    </source>
</evidence>
<dbReference type="InterPro" id="IPR025733">
    <property type="entry name" value="PAPs_C"/>
</dbReference>
<comment type="caution">
    <text evidence="9">The sequence shown here is derived from an EMBL/GenBank/DDBJ whole genome shotgun (WGS) entry which is preliminary data.</text>
</comment>
<dbReference type="EC" id="3.1.3.2" evidence="5"/>
<dbReference type="PANTHER" id="PTHR22953">
    <property type="entry name" value="ACID PHOSPHATASE RELATED"/>
    <property type="match status" value="1"/>
</dbReference>
<dbReference type="CDD" id="cd00839">
    <property type="entry name" value="MPP_PAPs"/>
    <property type="match status" value="1"/>
</dbReference>
<name>A0AAE0FHJ2_9CHLO</name>
<gene>
    <name evidence="9" type="ORF">CYMTET_31614</name>
</gene>
<dbReference type="InterPro" id="IPR039331">
    <property type="entry name" value="PAPs-like"/>
</dbReference>
<feature type="domain" description="Purple acid phosphatase C-terminal" evidence="7">
    <location>
        <begin position="372"/>
        <end position="432"/>
    </location>
</feature>
<feature type="domain" description="Purple acid phosphatase N-terminal" evidence="8">
    <location>
        <begin position="58"/>
        <end position="159"/>
    </location>
</feature>
<evidence type="ECO:0000313" key="9">
    <source>
        <dbReference type="EMBL" id="KAK3259386.1"/>
    </source>
</evidence>
<keyword evidence="3 5" id="KW-0378">Hydrolase</keyword>
<keyword evidence="10" id="KW-1185">Reference proteome</keyword>
<keyword evidence="4" id="KW-0325">Glycoprotein</keyword>
<organism evidence="9 10">
    <name type="scientific">Cymbomonas tetramitiformis</name>
    <dbReference type="NCBI Taxonomy" id="36881"/>
    <lineage>
        <taxon>Eukaryota</taxon>
        <taxon>Viridiplantae</taxon>
        <taxon>Chlorophyta</taxon>
        <taxon>Pyramimonadophyceae</taxon>
        <taxon>Pyramimonadales</taxon>
        <taxon>Pyramimonadaceae</taxon>
        <taxon>Cymbomonas</taxon>
    </lineage>
</organism>
<evidence type="ECO:0000256" key="1">
    <source>
        <dbReference type="ARBA" id="ARBA00008723"/>
    </source>
</evidence>
<dbReference type="InterPro" id="IPR029052">
    <property type="entry name" value="Metallo-depent_PP-like"/>
</dbReference>
<accession>A0AAE0FHJ2</accession>
<feature type="domain" description="Calcineurin-like phosphoesterase" evidence="6">
    <location>
        <begin position="172"/>
        <end position="357"/>
    </location>
</feature>
<dbReference type="AlphaFoldDB" id="A0AAE0FHJ2"/>
<dbReference type="PANTHER" id="PTHR22953:SF153">
    <property type="entry name" value="PURPLE ACID PHOSPHATASE"/>
    <property type="match status" value="1"/>
</dbReference>
<comment type="catalytic activity">
    <reaction evidence="5">
        <text>a phosphate monoester + H2O = an alcohol + phosphate</text>
        <dbReference type="Rhea" id="RHEA:15017"/>
        <dbReference type="ChEBI" id="CHEBI:15377"/>
        <dbReference type="ChEBI" id="CHEBI:30879"/>
        <dbReference type="ChEBI" id="CHEBI:43474"/>
        <dbReference type="ChEBI" id="CHEBI:67140"/>
        <dbReference type="EC" id="3.1.3.2"/>
    </reaction>
</comment>
<sequence>MSGAKLIVMVLAGASLASFSVTAAAPYVTSEYTRPGPSSDLAEDHARLVGAASTANAPEQIHIAYAGKGTMVVSWVTPVPGKEACTRVHFGTAPGGHNANIAIGTNESYSCQKKSCPADYVSGMIHHAELVGLAPSTTYFYRLGDTQTAEASDEFSFTTPPEVGPDVAAVYTLVGDLGQTTDSVSTLDHMSSSKGDIIIHVGDLSYADGYQPRWDTYGRLVQPVAAKTPWMTVEGNHEIESGVGKYSFTAYTARYNMGSNTAYHSLYYSFVHGSATWLMLGSYVAYDSSSAQYEWLQGALAAIDRKLTPWVFVGLHAPWYNSNKVHHGEGEGMRKAMEKMLYDAGVDVVFSGHVHSYERTKNVYNNQVDPCGPVYINIGDGGNREGIARPWMPIQPKWSAFREGSFGHGTLQVVNSSYAKWRWHRNQDKDSVTSDDVEVSNALRGPRWEDSV</sequence>
<evidence type="ECO:0000313" key="10">
    <source>
        <dbReference type="Proteomes" id="UP001190700"/>
    </source>
</evidence>
<dbReference type="GO" id="GO:0046872">
    <property type="term" value="F:metal ion binding"/>
    <property type="evidence" value="ECO:0007669"/>
    <property type="project" value="InterPro"/>
</dbReference>
<dbReference type="GO" id="GO:0003993">
    <property type="term" value="F:acid phosphatase activity"/>
    <property type="evidence" value="ECO:0007669"/>
    <property type="project" value="UniProtKB-EC"/>
</dbReference>
<dbReference type="InterPro" id="IPR004843">
    <property type="entry name" value="Calcineurin-like_PHP"/>
</dbReference>
<dbReference type="Pfam" id="PF16656">
    <property type="entry name" value="Pur_ac_phosph_N"/>
    <property type="match status" value="1"/>
</dbReference>
<evidence type="ECO:0000259" key="7">
    <source>
        <dbReference type="Pfam" id="PF14008"/>
    </source>
</evidence>
<dbReference type="EMBL" id="LGRX02018788">
    <property type="protein sequence ID" value="KAK3259386.1"/>
    <property type="molecule type" value="Genomic_DNA"/>
</dbReference>
<dbReference type="Gene3D" id="2.60.40.380">
    <property type="entry name" value="Purple acid phosphatase-like, N-terminal"/>
    <property type="match status" value="1"/>
</dbReference>
<dbReference type="InterPro" id="IPR041792">
    <property type="entry name" value="MPP_PAP"/>
</dbReference>
<evidence type="ECO:0000256" key="5">
    <source>
        <dbReference type="RuleBase" id="RU361203"/>
    </source>
</evidence>
<reference evidence="9 10" key="1">
    <citation type="journal article" date="2015" name="Genome Biol. Evol.">
        <title>Comparative Genomics of a Bacterivorous Green Alga Reveals Evolutionary Causalities and Consequences of Phago-Mixotrophic Mode of Nutrition.</title>
        <authorList>
            <person name="Burns J.A."/>
            <person name="Paasch A."/>
            <person name="Narechania A."/>
            <person name="Kim E."/>
        </authorList>
    </citation>
    <scope>NUCLEOTIDE SEQUENCE [LARGE SCALE GENOMIC DNA]</scope>
    <source>
        <strain evidence="9 10">PLY_AMNH</strain>
    </source>
</reference>
<dbReference type="InterPro" id="IPR015914">
    <property type="entry name" value="PAPs_N"/>
</dbReference>
<dbReference type="InterPro" id="IPR008963">
    <property type="entry name" value="Purple_acid_Pase-like_N"/>
</dbReference>
<dbReference type="Pfam" id="PF00149">
    <property type="entry name" value="Metallophos"/>
    <property type="match status" value="1"/>
</dbReference>
<comment type="similarity">
    <text evidence="1 5">Belongs to the metallophosphoesterase superfamily. Purple acid phosphatase family.</text>
</comment>
<protein>
    <recommendedName>
        <fullName evidence="5">Purple acid phosphatase</fullName>
        <ecNumber evidence="5">3.1.3.2</ecNumber>
    </recommendedName>
</protein>
<proteinExistence type="inferred from homology"/>